<dbReference type="InParanoid" id="Q7R9W8"/>
<feature type="non-terminal residue" evidence="1">
    <location>
        <position position="20"/>
    </location>
</feature>
<dbReference type="EMBL" id="AABL01002327">
    <property type="protein sequence ID" value="EAA19020.1"/>
    <property type="molecule type" value="Genomic_DNA"/>
</dbReference>
<comment type="caution">
    <text evidence="1">The sequence shown here is derived from an EMBL/GenBank/DDBJ whole genome shotgun (WGS) entry which is preliminary data.</text>
</comment>
<name>Q7R9W8_PLAYO</name>
<evidence type="ECO:0000313" key="1">
    <source>
        <dbReference type="EMBL" id="EAA19020.1"/>
    </source>
</evidence>
<dbReference type="PaxDb" id="73239-Q7R9W8"/>
<proteinExistence type="predicted"/>
<gene>
    <name evidence="1" type="ORF">PY06741</name>
</gene>
<dbReference type="AlphaFoldDB" id="Q7R9W8"/>
<protein>
    <submittedName>
        <fullName evidence="1">Uncharacterized protein</fullName>
    </submittedName>
</protein>
<sequence>MRPQRGTSINMKRTTSYFFI</sequence>
<dbReference type="Proteomes" id="UP000008553">
    <property type="component" value="Unassembled WGS sequence"/>
</dbReference>
<keyword evidence="2" id="KW-1185">Reference proteome</keyword>
<reference evidence="1 2" key="1">
    <citation type="journal article" date="2002" name="Nature">
        <title>Genome sequence and comparative analysis of the model rodent malaria parasite Plasmodium yoelii yoelii.</title>
        <authorList>
            <person name="Carlton J.M."/>
            <person name="Angiuoli S.V."/>
            <person name="Suh B.B."/>
            <person name="Kooij T.W."/>
            <person name="Pertea M."/>
            <person name="Silva J.C."/>
            <person name="Ermolaeva M.D."/>
            <person name="Allen J.E."/>
            <person name="Selengut J.D."/>
            <person name="Koo H.L."/>
            <person name="Peterson J.D."/>
            <person name="Pop M."/>
            <person name="Kosack D.S."/>
            <person name="Shumway M.F."/>
            <person name="Bidwell S.L."/>
            <person name="Shallom S.J."/>
            <person name="van Aken S.E."/>
            <person name="Riedmuller S.B."/>
            <person name="Feldblyum T.V."/>
            <person name="Cho J.K."/>
            <person name="Quackenbush J."/>
            <person name="Sedegah M."/>
            <person name="Shoaibi A."/>
            <person name="Cummings L.M."/>
            <person name="Florens L."/>
            <person name="Yates J.R."/>
            <person name="Raine J.D."/>
            <person name="Sinden R.E."/>
            <person name="Harris M.A."/>
            <person name="Cunningham D.A."/>
            <person name="Preiser P.R."/>
            <person name="Bergman L.W."/>
            <person name="Vaidya A.B."/>
            <person name="van Lin L.H."/>
            <person name="Janse C.J."/>
            <person name="Waters A.P."/>
            <person name="Smith H.O."/>
            <person name="White O.R."/>
            <person name="Salzberg S.L."/>
            <person name="Venter J.C."/>
            <person name="Fraser C.M."/>
            <person name="Hoffman S.L."/>
            <person name="Gardner M.J."/>
            <person name="Carucci D.J."/>
        </authorList>
    </citation>
    <scope>NUCLEOTIDE SEQUENCE [LARGE SCALE GENOMIC DNA]</scope>
    <source>
        <strain evidence="1 2">17XNL</strain>
    </source>
</reference>
<organism evidence="1 2">
    <name type="scientific">Plasmodium yoelii yoelii</name>
    <dbReference type="NCBI Taxonomy" id="73239"/>
    <lineage>
        <taxon>Eukaryota</taxon>
        <taxon>Sar</taxon>
        <taxon>Alveolata</taxon>
        <taxon>Apicomplexa</taxon>
        <taxon>Aconoidasida</taxon>
        <taxon>Haemosporida</taxon>
        <taxon>Plasmodiidae</taxon>
        <taxon>Plasmodium</taxon>
        <taxon>Plasmodium (Vinckeia)</taxon>
    </lineage>
</organism>
<accession>Q7R9W8</accession>
<evidence type="ECO:0000313" key="2">
    <source>
        <dbReference type="Proteomes" id="UP000008553"/>
    </source>
</evidence>